<sequence length="237" mass="25015">MRSLVARFASSRYASCYLSRFQALGTMATVEGEPRAVMIPIADGTEEIEAIAIADVLTRGGMKVTLGSVGRKLQNIVTMSQGTKVQGDLAIEACTDLSFDLILCPGVSNFCSASTALQDVGIDVAHGPGAQHLHDSSELIAMLQKQRHQGRYYGGICAAPAVILLPHGLMDSGPATTYPSYESKMGGVDYRPNERVVVNGKCITSQGPGTAIEMGLKLVELLCSPEKAKSVAQALVV</sequence>
<comment type="caution">
    <text evidence="1">The sequence shown here is derived from an EMBL/GenBank/DDBJ whole genome shotgun (WGS) entry which is preliminary data.</text>
</comment>
<organism evidence="1 2">
    <name type="scientific">Peronosclerospora sorghi</name>
    <dbReference type="NCBI Taxonomy" id="230839"/>
    <lineage>
        <taxon>Eukaryota</taxon>
        <taxon>Sar</taxon>
        <taxon>Stramenopiles</taxon>
        <taxon>Oomycota</taxon>
        <taxon>Peronosporomycetes</taxon>
        <taxon>Peronosporales</taxon>
        <taxon>Peronosporaceae</taxon>
        <taxon>Peronosclerospora</taxon>
    </lineage>
</organism>
<dbReference type="Proteomes" id="UP001163321">
    <property type="component" value="Chromosome 3"/>
</dbReference>
<evidence type="ECO:0000313" key="1">
    <source>
        <dbReference type="EMBL" id="KAI9916013.1"/>
    </source>
</evidence>
<keyword evidence="2" id="KW-1185">Reference proteome</keyword>
<dbReference type="EMBL" id="CM047582">
    <property type="protein sequence ID" value="KAI9916013.1"/>
    <property type="molecule type" value="Genomic_DNA"/>
</dbReference>
<proteinExistence type="predicted"/>
<name>A0ACC0WB23_9STRA</name>
<accession>A0ACC0WB23</accession>
<evidence type="ECO:0000313" key="2">
    <source>
        <dbReference type="Proteomes" id="UP001163321"/>
    </source>
</evidence>
<gene>
    <name evidence="1" type="ORF">PsorP6_007037</name>
</gene>
<reference evidence="1 2" key="1">
    <citation type="journal article" date="2022" name="bioRxiv">
        <title>The genome of the oomycete Peronosclerospora sorghi, a cosmopolitan pathogen of maize and sorghum, is inflated with dispersed pseudogenes.</title>
        <authorList>
            <person name="Fletcher K."/>
            <person name="Martin F."/>
            <person name="Isakeit T."/>
            <person name="Cavanaugh K."/>
            <person name="Magill C."/>
            <person name="Michelmore R."/>
        </authorList>
    </citation>
    <scope>NUCLEOTIDE SEQUENCE [LARGE SCALE GENOMIC DNA]</scope>
    <source>
        <strain evidence="1">P6</strain>
    </source>
</reference>
<protein>
    <submittedName>
        <fullName evidence="1">Uncharacterized protein</fullName>
    </submittedName>
</protein>